<dbReference type="Gene3D" id="2.30.180.10">
    <property type="entry name" value="FAS1 domain"/>
    <property type="match status" value="1"/>
</dbReference>
<dbReference type="PANTHER" id="PTHR10900">
    <property type="entry name" value="PERIOSTIN-RELATED"/>
    <property type="match status" value="1"/>
</dbReference>
<dbReference type="Pfam" id="PF02469">
    <property type="entry name" value="Fasciclin"/>
    <property type="match status" value="1"/>
</dbReference>
<dbReference type="InterPro" id="IPR000782">
    <property type="entry name" value="FAS1_domain"/>
</dbReference>
<comment type="caution">
    <text evidence="3">The sequence shown here is derived from an EMBL/GenBank/DDBJ whole genome shotgun (WGS) entry which is preliminary data.</text>
</comment>
<protein>
    <submittedName>
        <fullName evidence="3">Fasciclin domain protein</fullName>
    </submittedName>
</protein>
<dbReference type="EMBL" id="AFBR01000071">
    <property type="protein sequence ID" value="EGG52147.1"/>
    <property type="molecule type" value="Genomic_DNA"/>
</dbReference>
<name>F3QWC3_9BACT</name>
<feature type="chain" id="PRO_5003306382" evidence="1">
    <location>
        <begin position="24"/>
        <end position="547"/>
    </location>
</feature>
<organism evidence="3 4">
    <name type="scientific">Paraprevotella xylaniphila YIT 11841</name>
    <dbReference type="NCBI Taxonomy" id="762982"/>
    <lineage>
        <taxon>Bacteria</taxon>
        <taxon>Pseudomonadati</taxon>
        <taxon>Bacteroidota</taxon>
        <taxon>Bacteroidia</taxon>
        <taxon>Bacteroidales</taxon>
        <taxon>Prevotellaceae</taxon>
        <taxon>Paraprevotella</taxon>
    </lineage>
</organism>
<keyword evidence="1" id="KW-0732">Signal</keyword>
<accession>F3QWC3</accession>
<dbReference type="InterPro" id="IPR036378">
    <property type="entry name" value="FAS1_dom_sf"/>
</dbReference>
<proteinExistence type="predicted"/>
<keyword evidence="4" id="KW-1185">Reference proteome</keyword>
<feature type="domain" description="FAS1" evidence="2">
    <location>
        <begin position="42"/>
        <end position="166"/>
    </location>
</feature>
<dbReference type="Proteomes" id="UP000005546">
    <property type="component" value="Unassembled WGS sequence"/>
</dbReference>
<dbReference type="InterPro" id="IPR050904">
    <property type="entry name" value="Adhesion/Biosynth-related"/>
</dbReference>
<dbReference type="AlphaFoldDB" id="F3QWC3"/>
<dbReference type="eggNOG" id="COG2335">
    <property type="taxonomic scope" value="Bacteria"/>
</dbReference>
<reference evidence="3 4" key="1">
    <citation type="submission" date="2011-02" db="EMBL/GenBank/DDBJ databases">
        <authorList>
            <person name="Weinstock G."/>
            <person name="Sodergren E."/>
            <person name="Clifton S."/>
            <person name="Fulton L."/>
            <person name="Fulton B."/>
            <person name="Courtney L."/>
            <person name="Fronick C."/>
            <person name="Harrison M."/>
            <person name="Strong C."/>
            <person name="Farmer C."/>
            <person name="Delahaunty K."/>
            <person name="Markovic C."/>
            <person name="Hall O."/>
            <person name="Minx P."/>
            <person name="Tomlinson C."/>
            <person name="Mitreva M."/>
            <person name="Hou S."/>
            <person name="Chen J."/>
            <person name="Wollam A."/>
            <person name="Pepin K.H."/>
            <person name="Johnson M."/>
            <person name="Bhonagiri V."/>
            <person name="Zhang X."/>
            <person name="Suruliraj S."/>
            <person name="Warren W."/>
            <person name="Chinwalla A."/>
            <person name="Mardis E.R."/>
            <person name="Wilson R.K."/>
        </authorList>
    </citation>
    <scope>NUCLEOTIDE SEQUENCE [LARGE SCALE GENOMIC DNA]</scope>
    <source>
        <strain evidence="3 4">YIT 11841</strain>
    </source>
</reference>
<evidence type="ECO:0000256" key="1">
    <source>
        <dbReference type="SAM" id="SignalP"/>
    </source>
</evidence>
<evidence type="ECO:0000313" key="3">
    <source>
        <dbReference type="EMBL" id="EGG52147.1"/>
    </source>
</evidence>
<dbReference type="SUPFAM" id="SSF82153">
    <property type="entry name" value="FAS1 domain"/>
    <property type="match status" value="1"/>
</dbReference>
<dbReference type="PANTHER" id="PTHR10900:SF77">
    <property type="entry name" value="FI19380P1"/>
    <property type="match status" value="1"/>
</dbReference>
<dbReference type="STRING" id="762982.HMPREF9442_02505"/>
<evidence type="ECO:0000313" key="4">
    <source>
        <dbReference type="Proteomes" id="UP000005546"/>
    </source>
</evidence>
<dbReference type="HOGENOM" id="CLU_035037_0_0_10"/>
<dbReference type="PROSITE" id="PS50213">
    <property type="entry name" value="FAS1"/>
    <property type="match status" value="1"/>
</dbReference>
<evidence type="ECO:0000259" key="2">
    <source>
        <dbReference type="PROSITE" id="PS50213"/>
    </source>
</evidence>
<gene>
    <name evidence="3" type="ORF">HMPREF9442_02505</name>
</gene>
<sequence length="547" mass="61300">MKDIMKKIMIKISLAAGALAVMAGCQDNLWDEHYGLDGTVETRNLMQVLESMPEYSEFCSVVKRAGLDSVLATDQTFTVWVPDNEAMAGYTVNAETKSQFLENHISRYLYGGVDLADTSSVRVKMLNGKSQDYARENGNYTFAGVPVKAEEIPAGNGLVHGLSRIAPFYYNLYENICQEGNGTDSLAAFLTSFDEYTFNEEKSTAIGKNALGQIVYDSIFDFNNDWLRRYGHLHSEDSVYTMIVPSDEGWKKSRGRMAEYFRTFGETLKDTVKSLIIPDREYAVSTALSDSLSEAWMKQAICMDLVFRKDVDFSSVPGDSLASTSGNVFHHPSYLLAGAVEEPVSNGRIWKTDDLLHKPEESWLKTIVVEAENTSGRESNYAVISSRSSSATLFRDSVSEQRFIEVTATSENPRQQPIVQFTVPNTLAARYNVYCVFAPACAYMEGVEADSTKVNFYLNYVHEDGRMYEDEVIVGETPTNGSTMTKMFVTQIKLPYANYSESPFSGPETQDNDCVKLRVQANVARNETTKYTRTMRIDCLIFEPVIE</sequence>
<feature type="signal peptide" evidence="1">
    <location>
        <begin position="1"/>
        <end position="23"/>
    </location>
</feature>
<dbReference type="PROSITE" id="PS51257">
    <property type="entry name" value="PROKAR_LIPOPROTEIN"/>
    <property type="match status" value="1"/>
</dbReference>